<reference evidence="1 2" key="2">
    <citation type="journal article" date="2022" name="Mol. Ecol. Resour.">
        <title>The genomes of chicory, endive, great burdock and yacon provide insights into Asteraceae paleo-polyploidization history and plant inulin production.</title>
        <authorList>
            <person name="Fan W."/>
            <person name="Wang S."/>
            <person name="Wang H."/>
            <person name="Wang A."/>
            <person name="Jiang F."/>
            <person name="Liu H."/>
            <person name="Zhao H."/>
            <person name="Xu D."/>
            <person name="Zhang Y."/>
        </authorList>
    </citation>
    <scope>NUCLEOTIDE SEQUENCE [LARGE SCALE GENOMIC DNA]</scope>
    <source>
        <strain evidence="2">cv. Punajuju</strain>
        <tissue evidence="1">Leaves</tissue>
    </source>
</reference>
<evidence type="ECO:0000313" key="2">
    <source>
        <dbReference type="Proteomes" id="UP001055811"/>
    </source>
</evidence>
<comment type="caution">
    <text evidence="1">The sequence shown here is derived from an EMBL/GenBank/DDBJ whole genome shotgun (WGS) entry which is preliminary data.</text>
</comment>
<dbReference type="EMBL" id="CM042012">
    <property type="protein sequence ID" value="KAI3753182.1"/>
    <property type="molecule type" value="Genomic_DNA"/>
</dbReference>
<dbReference type="Proteomes" id="UP001055811">
    <property type="component" value="Linkage Group LG04"/>
</dbReference>
<name>A0ACB9E305_CICIN</name>
<evidence type="ECO:0000313" key="1">
    <source>
        <dbReference type="EMBL" id="KAI3753182.1"/>
    </source>
</evidence>
<proteinExistence type="predicted"/>
<accession>A0ACB9E305</accession>
<keyword evidence="2" id="KW-1185">Reference proteome</keyword>
<gene>
    <name evidence="1" type="ORF">L2E82_25228</name>
</gene>
<protein>
    <submittedName>
        <fullName evidence="1">Uncharacterized protein</fullName>
    </submittedName>
</protein>
<sequence length="142" mass="15310">MVATKWDNEIILKQNGISSQSRSRLLHFDDQASASISSASDWSFSSGSDRSSTAPAFAPPPPATHACSECSSTASAFAPPPPIMKPNRLCNATTPLPTSIRSRQHHLLHKPQVSGASTEPERISGMPLLSLHTNSVRFLYQI</sequence>
<reference evidence="2" key="1">
    <citation type="journal article" date="2022" name="Mol. Ecol. Resour.">
        <title>The genomes of chicory, endive, great burdock and yacon provide insights into Asteraceae palaeo-polyploidization history and plant inulin production.</title>
        <authorList>
            <person name="Fan W."/>
            <person name="Wang S."/>
            <person name="Wang H."/>
            <person name="Wang A."/>
            <person name="Jiang F."/>
            <person name="Liu H."/>
            <person name="Zhao H."/>
            <person name="Xu D."/>
            <person name="Zhang Y."/>
        </authorList>
    </citation>
    <scope>NUCLEOTIDE SEQUENCE [LARGE SCALE GENOMIC DNA]</scope>
    <source>
        <strain evidence="2">cv. Punajuju</strain>
    </source>
</reference>
<organism evidence="1 2">
    <name type="scientific">Cichorium intybus</name>
    <name type="common">Chicory</name>
    <dbReference type="NCBI Taxonomy" id="13427"/>
    <lineage>
        <taxon>Eukaryota</taxon>
        <taxon>Viridiplantae</taxon>
        <taxon>Streptophyta</taxon>
        <taxon>Embryophyta</taxon>
        <taxon>Tracheophyta</taxon>
        <taxon>Spermatophyta</taxon>
        <taxon>Magnoliopsida</taxon>
        <taxon>eudicotyledons</taxon>
        <taxon>Gunneridae</taxon>
        <taxon>Pentapetalae</taxon>
        <taxon>asterids</taxon>
        <taxon>campanulids</taxon>
        <taxon>Asterales</taxon>
        <taxon>Asteraceae</taxon>
        <taxon>Cichorioideae</taxon>
        <taxon>Cichorieae</taxon>
        <taxon>Cichoriinae</taxon>
        <taxon>Cichorium</taxon>
    </lineage>
</organism>